<dbReference type="Proteomes" id="UP000010797">
    <property type="component" value="Chromosome"/>
</dbReference>
<evidence type="ECO:0008006" key="3">
    <source>
        <dbReference type="Google" id="ProtNLM"/>
    </source>
</evidence>
<dbReference type="KEGG" id="ddl:Desdi_0130"/>
<dbReference type="GO" id="GO:0003676">
    <property type="term" value="F:nucleic acid binding"/>
    <property type="evidence" value="ECO:0007669"/>
    <property type="project" value="InterPro"/>
</dbReference>
<dbReference type="Gene3D" id="3.30.420.10">
    <property type="entry name" value="Ribonuclease H-like superfamily/Ribonuclease H"/>
    <property type="match status" value="1"/>
</dbReference>
<sequence length="169" mass="18776">MKVGTKLIVYCDGAFKEKKFGWCFKRFLNCDNSLPEYGYGSGVTESSIKAEVIACSNALLYLPDSGNQLWQEIIAIEIRSDLLTLVQSINALTRDLQEENAFTQSAEFIELQNHIKTLPCKVSARKVSKGDNHLRKVDKGAKFAQKKLPVGDQYFCSLQKRKGGGGSSC</sequence>
<name>L0F3P9_DESDL</name>
<dbReference type="RefSeq" id="WP_015260697.1">
    <property type="nucleotide sequence ID" value="NC_019903.1"/>
</dbReference>
<evidence type="ECO:0000313" key="2">
    <source>
        <dbReference type="Proteomes" id="UP000010797"/>
    </source>
</evidence>
<evidence type="ECO:0000313" key="1">
    <source>
        <dbReference type="EMBL" id="AGA67690.1"/>
    </source>
</evidence>
<dbReference type="AlphaFoldDB" id="L0F3P9"/>
<protein>
    <recommendedName>
        <fullName evidence="3">RNase H type-1 domain-containing protein</fullName>
    </recommendedName>
</protein>
<reference evidence="2" key="1">
    <citation type="submission" date="2012-02" db="EMBL/GenBank/DDBJ databases">
        <title>Complete sequence of Desulfitobacterium dichloroeliminans LMG P-21439.</title>
        <authorList>
            <person name="Lucas S."/>
            <person name="Han J."/>
            <person name="Lapidus A."/>
            <person name="Cheng J.-F."/>
            <person name="Goodwin L."/>
            <person name="Pitluck S."/>
            <person name="Peters L."/>
            <person name="Ovchinnikova G."/>
            <person name="Teshima H."/>
            <person name="Detter J.C."/>
            <person name="Han C."/>
            <person name="Tapia R."/>
            <person name="Land M."/>
            <person name="Hauser L."/>
            <person name="Kyrpides N."/>
            <person name="Ivanova N."/>
            <person name="Pagani I."/>
            <person name="Kruse T."/>
            <person name="de Vos W.M."/>
            <person name="Boon N."/>
            <person name="Smidt H."/>
            <person name="Woyke T."/>
        </authorList>
    </citation>
    <scope>NUCLEOTIDE SEQUENCE [LARGE SCALE GENOMIC DNA]</scope>
    <source>
        <strain evidence="2">LMG P-21439 / DCA1</strain>
    </source>
</reference>
<gene>
    <name evidence="1" type="ordered locus">Desdi_0130</name>
</gene>
<dbReference type="InterPro" id="IPR036397">
    <property type="entry name" value="RNaseH_sf"/>
</dbReference>
<dbReference type="EMBL" id="CP003344">
    <property type="protein sequence ID" value="AGA67690.1"/>
    <property type="molecule type" value="Genomic_DNA"/>
</dbReference>
<accession>L0F3P9</accession>
<organism evidence="1 2">
    <name type="scientific">Desulfitobacterium dichloroeliminans (strain LMG P-21439 / DCA1)</name>
    <dbReference type="NCBI Taxonomy" id="871963"/>
    <lineage>
        <taxon>Bacteria</taxon>
        <taxon>Bacillati</taxon>
        <taxon>Bacillota</taxon>
        <taxon>Clostridia</taxon>
        <taxon>Eubacteriales</taxon>
        <taxon>Desulfitobacteriaceae</taxon>
        <taxon>Desulfitobacterium</taxon>
    </lineage>
</organism>
<dbReference type="SUPFAM" id="SSF53098">
    <property type="entry name" value="Ribonuclease H-like"/>
    <property type="match status" value="1"/>
</dbReference>
<dbReference type="InterPro" id="IPR012337">
    <property type="entry name" value="RNaseH-like_sf"/>
</dbReference>
<dbReference type="HOGENOM" id="CLU_1575929_0_0_9"/>
<keyword evidence="2" id="KW-1185">Reference proteome</keyword>
<proteinExistence type="predicted"/>